<proteinExistence type="inferred from homology"/>
<evidence type="ECO:0000256" key="15">
    <source>
        <dbReference type="ARBA" id="ARBA00026232"/>
    </source>
</evidence>
<evidence type="ECO:0000256" key="17">
    <source>
        <dbReference type="ARBA" id="ARBA00047273"/>
    </source>
</evidence>
<dbReference type="InterPro" id="IPR045130">
    <property type="entry name" value="OFUT2-like"/>
</dbReference>
<evidence type="ECO:0000256" key="4">
    <source>
        <dbReference type="ARBA" id="ARBA00012196"/>
    </source>
</evidence>
<evidence type="ECO:0000256" key="1">
    <source>
        <dbReference type="ARBA" id="ARBA00004240"/>
    </source>
</evidence>
<feature type="signal peptide" evidence="19">
    <location>
        <begin position="1"/>
        <end position="23"/>
    </location>
</feature>
<dbReference type="Gene3D" id="3.40.50.11340">
    <property type="match status" value="1"/>
</dbReference>
<reference evidence="21" key="1">
    <citation type="submission" date="2025-08" db="UniProtKB">
        <authorList>
            <consortium name="RefSeq"/>
        </authorList>
    </citation>
    <scope>IDENTIFICATION</scope>
    <source>
        <tissue evidence="21">Whole body</tissue>
    </source>
</reference>
<dbReference type="FunFam" id="3.40.50.11350:FF:000002">
    <property type="entry name" value="GDP-fucose protein O-fucosyltransferase 2"/>
    <property type="match status" value="1"/>
</dbReference>
<evidence type="ECO:0000256" key="6">
    <source>
        <dbReference type="ARBA" id="ARBA00022679"/>
    </source>
</evidence>
<dbReference type="CTD" id="31098"/>
<evidence type="ECO:0000256" key="5">
    <source>
        <dbReference type="ARBA" id="ARBA00022676"/>
    </source>
</evidence>
<evidence type="ECO:0000256" key="14">
    <source>
        <dbReference type="ARBA" id="ARBA00025803"/>
    </source>
</evidence>
<keyword evidence="9" id="KW-0333">Golgi apparatus</keyword>
<dbReference type="Proteomes" id="UP000694925">
    <property type="component" value="Unplaced"/>
</dbReference>
<dbReference type="GO" id="GO:0005783">
    <property type="term" value="C:endoplasmic reticulum"/>
    <property type="evidence" value="ECO:0007669"/>
    <property type="project" value="UniProtKB-SubCell"/>
</dbReference>
<evidence type="ECO:0000313" key="21">
    <source>
        <dbReference type="RefSeq" id="XP_017884644.1"/>
    </source>
</evidence>
<keyword evidence="5" id="KW-0328">Glycosyltransferase</keyword>
<evidence type="ECO:0000256" key="19">
    <source>
        <dbReference type="SAM" id="SignalP"/>
    </source>
</evidence>
<evidence type="ECO:0000256" key="11">
    <source>
        <dbReference type="ARBA" id="ARBA00023180"/>
    </source>
</evidence>
<keyword evidence="7 19" id="KW-0732">Signal</keyword>
<evidence type="ECO:0000256" key="13">
    <source>
        <dbReference type="ARBA" id="ARBA00023277"/>
    </source>
</evidence>
<evidence type="ECO:0000256" key="12">
    <source>
        <dbReference type="ARBA" id="ARBA00023253"/>
    </source>
</evidence>
<evidence type="ECO:0000313" key="20">
    <source>
        <dbReference type="Proteomes" id="UP000694925"/>
    </source>
</evidence>
<evidence type="ECO:0000256" key="10">
    <source>
        <dbReference type="ARBA" id="ARBA00023157"/>
    </source>
</evidence>
<comment type="subcellular location">
    <subcellularLocation>
        <location evidence="1">Endoplasmic reticulum</location>
    </subcellularLocation>
    <subcellularLocation>
        <location evidence="2">Golgi apparatus</location>
    </subcellularLocation>
</comment>
<keyword evidence="6" id="KW-0808">Transferase</keyword>
<keyword evidence="11" id="KW-0325">Glycoprotein</keyword>
<dbReference type="Gene3D" id="3.40.50.11350">
    <property type="match status" value="1"/>
</dbReference>
<dbReference type="PANTHER" id="PTHR13398">
    <property type="entry name" value="GDP-FUCOSE PROTEIN O-FUCOSYLTRANSFERASE 2"/>
    <property type="match status" value="1"/>
</dbReference>
<dbReference type="GeneID" id="108627741"/>
<evidence type="ECO:0000256" key="2">
    <source>
        <dbReference type="ARBA" id="ARBA00004555"/>
    </source>
</evidence>
<keyword evidence="10" id="KW-1015">Disulfide bond</keyword>
<evidence type="ECO:0000256" key="9">
    <source>
        <dbReference type="ARBA" id="ARBA00023034"/>
    </source>
</evidence>
<comment type="catalytic activity">
    <reaction evidence="18">
        <text>L-seryl-[protein] + GDP-beta-L-fucose = 3-O-(alpha-L-fucosyl)-L-seryl-[protein] + GDP + H(+)</text>
        <dbReference type="Rhea" id="RHEA:63644"/>
        <dbReference type="Rhea" id="RHEA-COMP:9863"/>
        <dbReference type="Rhea" id="RHEA-COMP:17914"/>
        <dbReference type="ChEBI" id="CHEBI:15378"/>
        <dbReference type="ChEBI" id="CHEBI:29999"/>
        <dbReference type="ChEBI" id="CHEBI:57273"/>
        <dbReference type="ChEBI" id="CHEBI:58189"/>
        <dbReference type="ChEBI" id="CHEBI:189632"/>
        <dbReference type="EC" id="2.4.1.221"/>
    </reaction>
    <physiologicalReaction direction="left-to-right" evidence="18">
        <dbReference type="Rhea" id="RHEA:63645"/>
    </physiologicalReaction>
</comment>
<dbReference type="CDD" id="cd11298">
    <property type="entry name" value="O-FucT-2"/>
    <property type="match status" value="1"/>
</dbReference>
<gene>
    <name evidence="21" type="primary">LOC108627741</name>
</gene>
<evidence type="ECO:0000256" key="3">
    <source>
        <dbReference type="ARBA" id="ARBA00004922"/>
    </source>
</evidence>
<name>A0AAJ7J4R4_9HYME</name>
<protein>
    <recommendedName>
        <fullName evidence="15">GDP-fucose protein O-fucosyltransferase 2</fullName>
        <ecNumber evidence="4">2.4.1.221</ecNumber>
    </recommendedName>
    <alternativeName>
        <fullName evidence="16">Peptide-O-fucosyltransferase 2</fullName>
    </alternativeName>
</protein>
<dbReference type="KEGG" id="ccal:108627741"/>
<dbReference type="GO" id="GO:0005794">
    <property type="term" value="C:Golgi apparatus"/>
    <property type="evidence" value="ECO:0007669"/>
    <property type="project" value="UniProtKB-SubCell"/>
</dbReference>
<sequence length="445" mass="52790">MLNPMLSSRVLYLTLFLINFTQTVVENEFCDTPDEDAKINNKCNIQSRYSRNRYILYDVNPPEGFNLRRDVYVRVAVFINNLIKEEEEFKWQLVLPPWGNLYHWQSKHIGSQRQLPWGLFFNIPSLRKYIPVIEMHQFLHEFPSESGQTQLDNVYVLQNDEEMFRTGKFEDKNEITKCTKELQYHKVEANRYGGYFWGYRNVTSRMVKCLKFHGFISSLKQNLKPNVYRSIAFDYMEIALHDSYGSREYWRARRSMRYNSELYSIANKYRETFLNSTNDRDKTKRPDDWTKEKKRRNAVGGAYLSVHLRRRDFLVGRSSMVPTIKSVALQLKEKLNELKLNTLFVATDAIDEEFEELEKYLLNYTVLRFIPSDHVLNKFKDGGVAIIDQIICSYARYFIGTAESTFTFRIQEDREIIGFPTKTTFNYLCKDGKKCGSDGQWEIVW</sequence>
<dbReference type="EC" id="2.4.1.221" evidence="4"/>
<dbReference type="Pfam" id="PF10250">
    <property type="entry name" value="O-FucT"/>
    <property type="match status" value="1"/>
</dbReference>
<comment type="pathway">
    <text evidence="3">Protein modification; protein glycosylation.</text>
</comment>
<dbReference type="InterPro" id="IPR019378">
    <property type="entry name" value="GDP-Fuc_O-FucTrfase"/>
</dbReference>
<dbReference type="PANTHER" id="PTHR13398:SF0">
    <property type="entry name" value="GDP-FUCOSE PROTEIN O-FUCOSYLTRANSFERASE 2"/>
    <property type="match status" value="1"/>
</dbReference>
<keyword evidence="12" id="KW-0294">Fucose metabolism</keyword>
<evidence type="ECO:0000256" key="8">
    <source>
        <dbReference type="ARBA" id="ARBA00022824"/>
    </source>
</evidence>
<keyword evidence="13" id="KW-0119">Carbohydrate metabolism</keyword>
<dbReference type="RefSeq" id="XP_017884644.1">
    <property type="nucleotide sequence ID" value="XM_018029155.2"/>
</dbReference>
<keyword evidence="8" id="KW-0256">Endoplasmic reticulum</keyword>
<dbReference type="AlphaFoldDB" id="A0AAJ7J4R4"/>
<dbReference type="GO" id="GO:0046922">
    <property type="term" value="F:peptide-O-fucosyltransferase activity"/>
    <property type="evidence" value="ECO:0007669"/>
    <property type="project" value="UniProtKB-EC"/>
</dbReference>
<evidence type="ECO:0000256" key="16">
    <source>
        <dbReference type="ARBA" id="ARBA00033083"/>
    </source>
</evidence>
<organism evidence="20 21">
    <name type="scientific">Ceratina calcarata</name>
    <dbReference type="NCBI Taxonomy" id="156304"/>
    <lineage>
        <taxon>Eukaryota</taxon>
        <taxon>Metazoa</taxon>
        <taxon>Ecdysozoa</taxon>
        <taxon>Arthropoda</taxon>
        <taxon>Hexapoda</taxon>
        <taxon>Insecta</taxon>
        <taxon>Pterygota</taxon>
        <taxon>Neoptera</taxon>
        <taxon>Endopterygota</taxon>
        <taxon>Hymenoptera</taxon>
        <taxon>Apocrita</taxon>
        <taxon>Aculeata</taxon>
        <taxon>Apoidea</taxon>
        <taxon>Anthophila</taxon>
        <taxon>Apidae</taxon>
        <taxon>Ceratina</taxon>
        <taxon>Zadontomerus</taxon>
    </lineage>
</organism>
<comment type="similarity">
    <text evidence="14">Belongs to the glycosyltransferase 68 family.</text>
</comment>
<evidence type="ECO:0000256" key="18">
    <source>
        <dbReference type="ARBA" id="ARBA00048647"/>
    </source>
</evidence>
<accession>A0AAJ7J4R4</accession>
<keyword evidence="20" id="KW-1185">Reference proteome</keyword>
<comment type="catalytic activity">
    <reaction evidence="17">
        <text>L-threonyl-[protein] + GDP-beta-L-fucose = 3-O-(alpha-L-fucosyl)-L-threonyl-[protein] + GDP + H(+)</text>
        <dbReference type="Rhea" id="RHEA:70491"/>
        <dbReference type="Rhea" id="RHEA-COMP:11060"/>
        <dbReference type="Rhea" id="RHEA-COMP:17915"/>
        <dbReference type="ChEBI" id="CHEBI:15378"/>
        <dbReference type="ChEBI" id="CHEBI:30013"/>
        <dbReference type="ChEBI" id="CHEBI:57273"/>
        <dbReference type="ChEBI" id="CHEBI:58189"/>
        <dbReference type="ChEBI" id="CHEBI:189631"/>
        <dbReference type="EC" id="2.4.1.221"/>
    </reaction>
    <physiologicalReaction direction="left-to-right" evidence="17">
        <dbReference type="Rhea" id="RHEA:70492"/>
    </physiologicalReaction>
</comment>
<feature type="chain" id="PRO_5042559688" description="GDP-fucose protein O-fucosyltransferase 2" evidence="19">
    <location>
        <begin position="24"/>
        <end position="445"/>
    </location>
</feature>
<dbReference type="GO" id="GO:0006004">
    <property type="term" value="P:fucose metabolic process"/>
    <property type="evidence" value="ECO:0007669"/>
    <property type="project" value="UniProtKB-KW"/>
</dbReference>
<evidence type="ECO:0000256" key="7">
    <source>
        <dbReference type="ARBA" id="ARBA00022729"/>
    </source>
</evidence>